<gene>
    <name evidence="3" type="ORF">E5986_08390</name>
</gene>
<protein>
    <submittedName>
        <fullName evidence="3">Uncharacterized protein</fullName>
    </submittedName>
</protein>
<feature type="transmembrane region" description="Helical" evidence="2">
    <location>
        <begin position="51"/>
        <end position="71"/>
    </location>
</feature>
<keyword evidence="2" id="KW-0472">Membrane</keyword>
<evidence type="ECO:0000313" key="3">
    <source>
        <dbReference type="EMBL" id="THG36747.1"/>
    </source>
</evidence>
<keyword evidence="2" id="KW-0812">Transmembrane</keyword>
<dbReference type="EMBL" id="SSTJ01000011">
    <property type="protein sequence ID" value="THG36747.1"/>
    <property type="molecule type" value="Genomic_DNA"/>
</dbReference>
<evidence type="ECO:0000256" key="1">
    <source>
        <dbReference type="SAM" id="MobiDB-lite"/>
    </source>
</evidence>
<organism evidence="3 4">
    <name type="scientific">Adlercreutzia caecimuris</name>
    <dbReference type="NCBI Taxonomy" id="671266"/>
    <lineage>
        <taxon>Bacteria</taxon>
        <taxon>Bacillati</taxon>
        <taxon>Actinomycetota</taxon>
        <taxon>Coriobacteriia</taxon>
        <taxon>Eggerthellales</taxon>
        <taxon>Eggerthellaceae</taxon>
        <taxon>Adlercreutzia</taxon>
    </lineage>
</organism>
<dbReference type="Proteomes" id="UP000308978">
    <property type="component" value="Unassembled WGS sequence"/>
</dbReference>
<proteinExistence type="predicted"/>
<name>A0A4V6RZ71_9ACTN</name>
<evidence type="ECO:0000313" key="4">
    <source>
        <dbReference type="Proteomes" id="UP000308978"/>
    </source>
</evidence>
<feature type="region of interest" description="Disordered" evidence="1">
    <location>
        <begin position="1"/>
        <end position="41"/>
    </location>
</feature>
<keyword evidence="2" id="KW-1133">Transmembrane helix</keyword>
<comment type="caution">
    <text evidence="3">The sequence shown here is derived from an EMBL/GenBank/DDBJ whole genome shotgun (WGS) entry which is preliminary data.</text>
</comment>
<reference evidence="3 4" key="1">
    <citation type="submission" date="2019-04" db="EMBL/GenBank/DDBJ databases">
        <title>Microbes associate with the intestines of laboratory mice.</title>
        <authorList>
            <person name="Navarre W."/>
            <person name="Wong E."/>
            <person name="Huang K.C."/>
            <person name="Tropini C."/>
            <person name="Ng K."/>
            <person name="Yu B."/>
        </authorList>
    </citation>
    <scope>NUCLEOTIDE SEQUENCE [LARGE SCALE GENOMIC DNA]</scope>
    <source>
        <strain evidence="3 4">NM80_B27</strain>
    </source>
</reference>
<dbReference type="AlphaFoldDB" id="A0A4V6RZ71"/>
<evidence type="ECO:0000256" key="2">
    <source>
        <dbReference type="SAM" id="Phobius"/>
    </source>
</evidence>
<accession>A0A4V6RZ71</accession>
<sequence>MATTPVNAPEVIEDDATPQAAAPGERTPLAETEEIADEGNPLGAFDEPHCWVHWVMLLGIVVTALYAVAAVRRRLSLTRVGREQAPRQDASGVCG</sequence>
<dbReference type="RefSeq" id="WP_136435049.1">
    <property type="nucleotide sequence ID" value="NZ_SSTJ01000011.1"/>
</dbReference>